<feature type="non-terminal residue" evidence="2">
    <location>
        <position position="126"/>
    </location>
</feature>
<dbReference type="EMBL" id="JAFLQW010000664">
    <property type="protein sequence ID" value="MBO0352253.1"/>
    <property type="molecule type" value="Genomic_DNA"/>
</dbReference>
<evidence type="ECO:0000259" key="1">
    <source>
        <dbReference type="Pfam" id="PF13274"/>
    </source>
</evidence>
<dbReference type="Pfam" id="PF13274">
    <property type="entry name" value="SocA_Panacea"/>
    <property type="match status" value="1"/>
</dbReference>
<sequence length="126" mass="14608">MPIQFQFHPKKAVEAAAVLLKLHRKPMKYLGLLKMLYRADRLALERMDYPITGDNYISIDYGPVLSRVYDLIKGKPIDHALPLWSEFIDSPKDYWVELLKDPGNGELCAEEEDILQEVYKELGELD</sequence>
<accession>A0ABS3FZU2</accession>
<keyword evidence="3" id="KW-1185">Reference proteome</keyword>
<dbReference type="InterPro" id="IPR025272">
    <property type="entry name" value="SocA_Panacea"/>
</dbReference>
<evidence type="ECO:0000313" key="3">
    <source>
        <dbReference type="Proteomes" id="UP000664844"/>
    </source>
</evidence>
<evidence type="ECO:0000313" key="2">
    <source>
        <dbReference type="EMBL" id="MBO0352253.1"/>
    </source>
</evidence>
<comment type="caution">
    <text evidence="2">The sequence shown here is derived from an EMBL/GenBank/DDBJ whole genome shotgun (WGS) entry which is preliminary data.</text>
</comment>
<organism evidence="2 3">
    <name type="scientific">Phormidium pseudopriestleyi FRX01</name>
    <dbReference type="NCBI Taxonomy" id="1759528"/>
    <lineage>
        <taxon>Bacteria</taxon>
        <taxon>Bacillati</taxon>
        <taxon>Cyanobacteriota</taxon>
        <taxon>Cyanophyceae</taxon>
        <taxon>Oscillatoriophycideae</taxon>
        <taxon>Oscillatoriales</taxon>
        <taxon>Oscillatoriaceae</taxon>
        <taxon>Phormidium</taxon>
    </lineage>
</organism>
<feature type="domain" description="Antitoxin SocA-like Panacea" evidence="1">
    <location>
        <begin position="32"/>
        <end position="125"/>
    </location>
</feature>
<reference evidence="2 3" key="1">
    <citation type="submission" date="2021-03" db="EMBL/GenBank/DDBJ databases">
        <title>Metabolic Capacity of the Antarctic Cyanobacterium Phormidium pseudopriestleyi that Sustains Oxygenic Photosynthesis in the Presence of Hydrogen Sulfide.</title>
        <authorList>
            <person name="Lumian J.E."/>
            <person name="Jungblut A.D."/>
            <person name="Dillon M.L."/>
            <person name="Hawes I."/>
            <person name="Doran P.T."/>
            <person name="Mackey T.J."/>
            <person name="Dick G.J."/>
            <person name="Grettenberger C.L."/>
            <person name="Sumner D.Y."/>
        </authorList>
    </citation>
    <scope>NUCLEOTIDE SEQUENCE [LARGE SCALE GENOMIC DNA]</scope>
    <source>
        <strain evidence="2 3">FRX01</strain>
    </source>
</reference>
<gene>
    <name evidence="2" type="ORF">J0895_24855</name>
</gene>
<protein>
    <submittedName>
        <fullName evidence="2">SocA family protein</fullName>
    </submittedName>
</protein>
<dbReference type="Proteomes" id="UP000664844">
    <property type="component" value="Unassembled WGS sequence"/>
</dbReference>
<name>A0ABS3FZU2_9CYAN</name>
<proteinExistence type="predicted"/>